<organism evidence="1 2">
    <name type="scientific">Candidatus Scatocola faecipullorum</name>
    <dbReference type="NCBI Taxonomy" id="2840917"/>
    <lineage>
        <taxon>Bacteria</taxon>
        <taxon>Pseudomonadati</taxon>
        <taxon>Pseudomonadota</taxon>
        <taxon>Alphaproteobacteria</taxon>
        <taxon>Rhodospirillales</taxon>
        <taxon>Rhodospirillaceae</taxon>
        <taxon>Rhodospirillaceae incertae sedis</taxon>
        <taxon>Candidatus Scatocola</taxon>
    </lineage>
</organism>
<name>A0A9D1SAJ8_9PROT</name>
<dbReference type="Gene3D" id="2.10.25.10">
    <property type="entry name" value="Laminin"/>
    <property type="match status" value="1"/>
</dbReference>
<dbReference type="AlphaFoldDB" id="A0A9D1SAJ8"/>
<evidence type="ECO:0000313" key="1">
    <source>
        <dbReference type="EMBL" id="HIU52508.1"/>
    </source>
</evidence>
<accession>A0A9D1SAJ8</accession>
<dbReference type="Proteomes" id="UP000824107">
    <property type="component" value="Unassembled WGS sequence"/>
</dbReference>
<gene>
    <name evidence="1" type="ORF">IAD20_00320</name>
</gene>
<proteinExistence type="predicted"/>
<sequence length="176" mass="19417">NAVSAPYGCQQVYGDCQSKCEVAYPDNCHKQNAVSIPSNASCSSYYSDCSSKCSAWKCNSGYKQSGNSCVVEYNCSQQYSYYKNINDKMQFALLRNSCKGNYTTWSTIAPIKMGETCSQFGMRMRSEITAHNNKCPSNQITPIRSPRCTSCCDGGRNGIGALYMCREDDMGMGGIR</sequence>
<dbReference type="EMBL" id="DVNC01000002">
    <property type="protein sequence ID" value="HIU52508.1"/>
    <property type="molecule type" value="Genomic_DNA"/>
</dbReference>
<feature type="non-terminal residue" evidence="1">
    <location>
        <position position="1"/>
    </location>
</feature>
<evidence type="ECO:0000313" key="2">
    <source>
        <dbReference type="Proteomes" id="UP000824107"/>
    </source>
</evidence>
<reference evidence="1" key="1">
    <citation type="submission" date="2020-10" db="EMBL/GenBank/DDBJ databases">
        <authorList>
            <person name="Gilroy R."/>
        </authorList>
    </citation>
    <scope>NUCLEOTIDE SEQUENCE</scope>
    <source>
        <strain evidence="1">ChiW3-316</strain>
    </source>
</reference>
<protein>
    <submittedName>
        <fullName evidence="1">Uncharacterized protein</fullName>
    </submittedName>
</protein>
<reference evidence="1" key="2">
    <citation type="journal article" date="2021" name="PeerJ">
        <title>Extensive microbial diversity within the chicken gut microbiome revealed by metagenomics and culture.</title>
        <authorList>
            <person name="Gilroy R."/>
            <person name="Ravi A."/>
            <person name="Getino M."/>
            <person name="Pursley I."/>
            <person name="Horton D.L."/>
            <person name="Alikhan N.F."/>
            <person name="Baker D."/>
            <person name="Gharbi K."/>
            <person name="Hall N."/>
            <person name="Watson M."/>
            <person name="Adriaenssens E.M."/>
            <person name="Foster-Nyarko E."/>
            <person name="Jarju S."/>
            <person name="Secka A."/>
            <person name="Antonio M."/>
            <person name="Oren A."/>
            <person name="Chaudhuri R.R."/>
            <person name="La Ragione R."/>
            <person name="Hildebrand F."/>
            <person name="Pallen M.J."/>
        </authorList>
    </citation>
    <scope>NUCLEOTIDE SEQUENCE</scope>
    <source>
        <strain evidence="1">ChiW3-316</strain>
    </source>
</reference>
<comment type="caution">
    <text evidence="1">The sequence shown here is derived from an EMBL/GenBank/DDBJ whole genome shotgun (WGS) entry which is preliminary data.</text>
</comment>